<feature type="transmembrane region" description="Helical" evidence="6">
    <location>
        <begin position="334"/>
        <end position="351"/>
    </location>
</feature>
<comment type="caution">
    <text evidence="8">The sequence shown here is derived from an EMBL/GenBank/DDBJ whole genome shotgun (WGS) entry which is preliminary data.</text>
</comment>
<keyword evidence="4 6" id="KW-1133">Transmembrane helix</keyword>
<keyword evidence="5 6" id="KW-0472">Membrane</keyword>
<dbReference type="SUPFAM" id="SSF103473">
    <property type="entry name" value="MFS general substrate transporter"/>
    <property type="match status" value="1"/>
</dbReference>
<feature type="transmembrane region" description="Helical" evidence="6">
    <location>
        <begin position="299"/>
        <end position="322"/>
    </location>
</feature>
<evidence type="ECO:0000256" key="1">
    <source>
        <dbReference type="ARBA" id="ARBA00004141"/>
    </source>
</evidence>
<keyword evidence="2" id="KW-0813">Transport</keyword>
<evidence type="ECO:0000256" key="3">
    <source>
        <dbReference type="ARBA" id="ARBA00022692"/>
    </source>
</evidence>
<evidence type="ECO:0000256" key="2">
    <source>
        <dbReference type="ARBA" id="ARBA00022448"/>
    </source>
</evidence>
<keyword evidence="3 6" id="KW-0812">Transmembrane</keyword>
<feature type="transmembrane region" description="Helical" evidence="6">
    <location>
        <begin position="128"/>
        <end position="148"/>
    </location>
</feature>
<comment type="subcellular location">
    <subcellularLocation>
        <location evidence="1">Membrane</location>
        <topology evidence="1">Multi-pass membrane protein</topology>
    </subcellularLocation>
</comment>
<evidence type="ECO:0000313" key="8">
    <source>
        <dbReference type="EMBL" id="TNY20164.1"/>
    </source>
</evidence>
<gene>
    <name evidence="8" type="ORF">DMC30DRAFT_421946</name>
</gene>
<name>A0A5C5FVV2_9BASI</name>
<sequence length="515" mass="56783">MQDVEKTSTVLLEKPYAEHVESASSFGGAAAASEHPEAVKVPARIFTPEEEDKLYRKVDLRLMPILAVLYLLSFMDRGNIGNARIEGLEAELGMTSQNYNTALSCFFITYCLCEVPANLVMKKFRRPSVWLGLVTTTWAIVMTLMGVVQNFGGLLAARLALGIAEAGLFPGVILYLSIWYPRSRSQARVGFFFGAATLAGAFSGLLAYAIGFMSGVGGYAGWRWIFILEGLATLVVGVASFWLISDYPNECHWLTQEEKEWLIYRRATDNSKVGEAEHVSKKYVASAFTTWQTYLSIGYYLGVVVPLYAISLISPTLVAGLGDYTRAQTQLLTVPYYVVAFIFVMVISLLSDRYKTRFPFLMLELTLCTIGLVINISPAPNGVKYFGIYLIAAGAYGGLPTTVTWLSNNLSGQAKRAVGSAAQIGLGNLGALASSNVYRKQDKPNYYLGHGVVLGFVMLGFICGPAYAFLLKRENARKAAWLEHQAQLPEEERTRYTAEELRDQGDKAADFHYLI</sequence>
<dbReference type="FunFam" id="1.20.1250.20:FF:000068">
    <property type="entry name" value="MFS general substrate transporter"/>
    <property type="match status" value="1"/>
</dbReference>
<dbReference type="Proteomes" id="UP000311382">
    <property type="component" value="Unassembled WGS sequence"/>
</dbReference>
<dbReference type="GO" id="GO:0016020">
    <property type="term" value="C:membrane"/>
    <property type="evidence" value="ECO:0007669"/>
    <property type="project" value="UniProtKB-SubCell"/>
</dbReference>
<keyword evidence="9" id="KW-1185">Reference proteome</keyword>
<organism evidence="8 9">
    <name type="scientific">Rhodotorula diobovata</name>
    <dbReference type="NCBI Taxonomy" id="5288"/>
    <lineage>
        <taxon>Eukaryota</taxon>
        <taxon>Fungi</taxon>
        <taxon>Dikarya</taxon>
        <taxon>Basidiomycota</taxon>
        <taxon>Pucciniomycotina</taxon>
        <taxon>Microbotryomycetes</taxon>
        <taxon>Sporidiobolales</taxon>
        <taxon>Sporidiobolaceae</taxon>
        <taxon>Rhodotorula</taxon>
    </lineage>
</organism>
<evidence type="ECO:0000256" key="4">
    <source>
        <dbReference type="ARBA" id="ARBA00022989"/>
    </source>
</evidence>
<dbReference type="InterPro" id="IPR011701">
    <property type="entry name" value="MFS"/>
</dbReference>
<dbReference type="PANTHER" id="PTHR43791">
    <property type="entry name" value="PERMEASE-RELATED"/>
    <property type="match status" value="1"/>
</dbReference>
<dbReference type="FunFam" id="1.20.1250.20:FF:000034">
    <property type="entry name" value="MFS general substrate transporter"/>
    <property type="match status" value="1"/>
</dbReference>
<evidence type="ECO:0000313" key="9">
    <source>
        <dbReference type="Proteomes" id="UP000311382"/>
    </source>
</evidence>
<dbReference type="InterPro" id="IPR036259">
    <property type="entry name" value="MFS_trans_sf"/>
</dbReference>
<evidence type="ECO:0000259" key="7">
    <source>
        <dbReference type="PROSITE" id="PS50850"/>
    </source>
</evidence>
<dbReference type="EMBL" id="SOZI01000074">
    <property type="protein sequence ID" value="TNY20164.1"/>
    <property type="molecule type" value="Genomic_DNA"/>
</dbReference>
<dbReference type="InterPro" id="IPR020846">
    <property type="entry name" value="MFS_dom"/>
</dbReference>
<dbReference type="Gene3D" id="1.20.1250.20">
    <property type="entry name" value="MFS general substrate transporter like domains"/>
    <property type="match status" value="2"/>
</dbReference>
<dbReference type="PROSITE" id="PS50850">
    <property type="entry name" value="MFS"/>
    <property type="match status" value="1"/>
</dbReference>
<feature type="transmembrane region" description="Helical" evidence="6">
    <location>
        <begin position="189"/>
        <end position="210"/>
    </location>
</feature>
<reference evidence="8 9" key="1">
    <citation type="submission" date="2019-03" db="EMBL/GenBank/DDBJ databases">
        <title>Rhodosporidium diobovatum UCD-FST 08-225 genome sequencing, assembly, and annotation.</title>
        <authorList>
            <person name="Fakankun I.U."/>
            <person name="Fristensky B."/>
            <person name="Levin D.B."/>
        </authorList>
    </citation>
    <scope>NUCLEOTIDE SEQUENCE [LARGE SCALE GENOMIC DNA]</scope>
    <source>
        <strain evidence="8 9">UCD-FST 08-225</strain>
    </source>
</reference>
<feature type="domain" description="Major facilitator superfamily (MFS) profile" evidence="7">
    <location>
        <begin position="62"/>
        <end position="476"/>
    </location>
</feature>
<protein>
    <submittedName>
        <fullName evidence="8">MFS general substrate transporter</fullName>
    </submittedName>
</protein>
<dbReference type="Pfam" id="PF07690">
    <property type="entry name" value="MFS_1"/>
    <property type="match status" value="1"/>
</dbReference>
<dbReference type="AlphaFoldDB" id="A0A5C5FVV2"/>
<feature type="transmembrane region" description="Helical" evidence="6">
    <location>
        <begin position="358"/>
        <end position="379"/>
    </location>
</feature>
<dbReference type="PANTHER" id="PTHR43791:SF18">
    <property type="entry name" value="NICOTINIC ACID TRANSPORTER TNA1, PUTATIVE (AFU_ORTHOLOGUE AFUA_3G03820)-RELATED"/>
    <property type="match status" value="1"/>
</dbReference>
<proteinExistence type="predicted"/>
<feature type="transmembrane region" description="Helical" evidence="6">
    <location>
        <begin position="154"/>
        <end position="177"/>
    </location>
</feature>
<dbReference type="GO" id="GO:0022857">
    <property type="term" value="F:transmembrane transporter activity"/>
    <property type="evidence" value="ECO:0007669"/>
    <property type="project" value="InterPro"/>
</dbReference>
<feature type="transmembrane region" description="Helical" evidence="6">
    <location>
        <begin position="447"/>
        <end position="470"/>
    </location>
</feature>
<dbReference type="STRING" id="5288.A0A5C5FVV2"/>
<feature type="transmembrane region" description="Helical" evidence="6">
    <location>
        <begin position="385"/>
        <end position="406"/>
    </location>
</feature>
<accession>A0A5C5FVV2</accession>
<evidence type="ECO:0000256" key="5">
    <source>
        <dbReference type="ARBA" id="ARBA00023136"/>
    </source>
</evidence>
<dbReference type="OrthoDB" id="2985014at2759"/>
<evidence type="ECO:0000256" key="6">
    <source>
        <dbReference type="SAM" id="Phobius"/>
    </source>
</evidence>
<feature type="transmembrane region" description="Helical" evidence="6">
    <location>
        <begin position="222"/>
        <end position="244"/>
    </location>
</feature>